<evidence type="ECO:0000256" key="2">
    <source>
        <dbReference type="ARBA" id="ARBA00031078"/>
    </source>
</evidence>
<dbReference type="NCBIfam" id="TIGR02961">
    <property type="entry name" value="allantoicase"/>
    <property type="match status" value="1"/>
</dbReference>
<evidence type="ECO:0000313" key="5">
    <source>
        <dbReference type="RefSeq" id="XP_011501568.1"/>
    </source>
</evidence>
<dbReference type="PANTHER" id="PTHR12045:SF3">
    <property type="entry name" value="INACTIVE ALLANTOICASE-RELATED"/>
    <property type="match status" value="1"/>
</dbReference>
<dbReference type="Pfam" id="PF03561">
    <property type="entry name" value="Allantoicase"/>
    <property type="match status" value="2"/>
</dbReference>
<sequence length="404" mass="46154">MEKVPNFIQGLQEVSTEESGGKILFATDDFFGVAENLLKTNEPLWNDEYTEFGKWMDGWETRRKRIAGHDWAIIALGDQSNIRGICVDTAFFTGNYAPRFSLQGVCLSHVEGIQNRRNRMGTAADNKELEKVSELDSENWETLMPMTTLKSGKPETRKHYFELRIGKQTFTHLRFNIFPDGGVARLRIYGKTLKSSLITGLEVMKQLHGKCIEFSNAHYGHPDALLSSWPSKGMYDAWETARRLDRPPKIDVDASGFMQFNGEEWAIFQLEKAAFVNLVEVDTTHFKGNCPDNVKIEGAYVDFDENLKSATWDTILNRTKLMPNKRNGLKDPFIEVINKPINHLKIVIAPDGGLARIRIYGTDWNLCKRKKNFSEKERISSVQDWVETPQNGNFLNFINASPIY</sequence>
<dbReference type="Proteomes" id="UP000695007">
    <property type="component" value="Unplaced"/>
</dbReference>
<evidence type="ECO:0000256" key="1">
    <source>
        <dbReference type="ARBA" id="ARBA00009242"/>
    </source>
</evidence>
<evidence type="ECO:0000313" key="4">
    <source>
        <dbReference type="Proteomes" id="UP000695007"/>
    </source>
</evidence>
<dbReference type="InterPro" id="IPR008979">
    <property type="entry name" value="Galactose-bd-like_sf"/>
</dbReference>
<dbReference type="InterPro" id="IPR005164">
    <property type="entry name" value="Allantoicase"/>
</dbReference>
<dbReference type="RefSeq" id="XP_011501568.1">
    <property type="nucleotide sequence ID" value="XM_011503266.1"/>
</dbReference>
<dbReference type="GeneID" id="105365173"/>
<dbReference type="PIRSF" id="PIRSF016516">
    <property type="entry name" value="Allantoicase"/>
    <property type="match status" value="1"/>
</dbReference>
<comment type="similarity">
    <text evidence="1">Belongs to the allantoicase family.</text>
</comment>
<protein>
    <recommendedName>
        <fullName evidence="2">Allantoate amidinohydrolase</fullName>
    </recommendedName>
</protein>
<evidence type="ECO:0000259" key="3">
    <source>
        <dbReference type="Pfam" id="PF03561"/>
    </source>
</evidence>
<dbReference type="Gene3D" id="2.60.120.260">
    <property type="entry name" value="Galactose-binding domain-like"/>
    <property type="match status" value="2"/>
</dbReference>
<dbReference type="InterPro" id="IPR015908">
    <property type="entry name" value="Allantoicase_dom"/>
</dbReference>
<dbReference type="HAMAP" id="MF_00813">
    <property type="entry name" value="Allantoicase"/>
    <property type="match status" value="1"/>
</dbReference>
<dbReference type="PANTHER" id="PTHR12045">
    <property type="entry name" value="ALLANTOICASE"/>
    <property type="match status" value="1"/>
</dbReference>
<gene>
    <name evidence="5" type="primary">LOC105365173</name>
</gene>
<name>A0AAJ7DYZ2_9HYME</name>
<dbReference type="KEGG" id="csol:105365173"/>
<keyword evidence="4" id="KW-1185">Reference proteome</keyword>
<feature type="domain" description="Allantoicase" evidence="3">
    <location>
        <begin position="20"/>
        <end position="192"/>
    </location>
</feature>
<accession>A0AAJ7DYZ2</accession>
<reference evidence="5" key="1">
    <citation type="submission" date="2025-08" db="UniProtKB">
        <authorList>
            <consortium name="RefSeq"/>
        </authorList>
    </citation>
    <scope>IDENTIFICATION</scope>
</reference>
<dbReference type="SUPFAM" id="SSF49785">
    <property type="entry name" value="Galactose-binding domain-like"/>
    <property type="match status" value="2"/>
</dbReference>
<feature type="domain" description="Allantoicase" evidence="3">
    <location>
        <begin position="209"/>
        <end position="362"/>
    </location>
</feature>
<dbReference type="GO" id="GO:0000256">
    <property type="term" value="P:allantoin catabolic process"/>
    <property type="evidence" value="ECO:0007669"/>
    <property type="project" value="InterPro"/>
</dbReference>
<dbReference type="GO" id="GO:0004037">
    <property type="term" value="F:allantoicase activity"/>
    <property type="evidence" value="ECO:0007669"/>
    <property type="project" value="InterPro"/>
</dbReference>
<dbReference type="AlphaFoldDB" id="A0AAJ7DYZ2"/>
<organism evidence="4 5">
    <name type="scientific">Ceratosolen solmsi marchali</name>
    <dbReference type="NCBI Taxonomy" id="326594"/>
    <lineage>
        <taxon>Eukaryota</taxon>
        <taxon>Metazoa</taxon>
        <taxon>Ecdysozoa</taxon>
        <taxon>Arthropoda</taxon>
        <taxon>Hexapoda</taxon>
        <taxon>Insecta</taxon>
        <taxon>Pterygota</taxon>
        <taxon>Neoptera</taxon>
        <taxon>Endopterygota</taxon>
        <taxon>Hymenoptera</taxon>
        <taxon>Apocrita</taxon>
        <taxon>Proctotrupomorpha</taxon>
        <taxon>Chalcidoidea</taxon>
        <taxon>Agaonidae</taxon>
        <taxon>Agaoninae</taxon>
        <taxon>Ceratosolen</taxon>
    </lineage>
</organism>
<proteinExistence type="inferred from homology"/>